<dbReference type="EMBL" id="UYRT01078579">
    <property type="protein sequence ID" value="VDN18823.1"/>
    <property type="molecule type" value="Genomic_DNA"/>
</dbReference>
<organism evidence="3">
    <name type="scientific">Gongylonema pulchrum</name>
    <dbReference type="NCBI Taxonomy" id="637853"/>
    <lineage>
        <taxon>Eukaryota</taxon>
        <taxon>Metazoa</taxon>
        <taxon>Ecdysozoa</taxon>
        <taxon>Nematoda</taxon>
        <taxon>Chromadorea</taxon>
        <taxon>Rhabditida</taxon>
        <taxon>Spirurina</taxon>
        <taxon>Spiruromorpha</taxon>
        <taxon>Spiruroidea</taxon>
        <taxon>Gongylonematidae</taxon>
        <taxon>Gongylonema</taxon>
    </lineage>
</organism>
<accession>A0A183DRY1</accession>
<evidence type="ECO:0000313" key="2">
    <source>
        <dbReference type="Proteomes" id="UP000271098"/>
    </source>
</evidence>
<proteinExistence type="predicted"/>
<dbReference type="WBParaSite" id="GPUH_0001148601-mRNA-1">
    <property type="protein sequence ID" value="GPUH_0001148601-mRNA-1"/>
    <property type="gene ID" value="GPUH_0001148601"/>
</dbReference>
<name>A0A183DRY1_9BILA</name>
<gene>
    <name evidence="1" type="ORF">GPUH_LOCUS11472</name>
</gene>
<protein>
    <submittedName>
        <fullName evidence="3">GLOBIN domain-containing protein</fullName>
    </submittedName>
</protein>
<reference evidence="3" key="1">
    <citation type="submission" date="2016-06" db="UniProtKB">
        <authorList>
            <consortium name="WormBaseParasite"/>
        </authorList>
    </citation>
    <scope>IDENTIFICATION</scope>
</reference>
<keyword evidence="2" id="KW-1185">Reference proteome</keyword>
<dbReference type="AlphaFoldDB" id="A0A183DRY1"/>
<sequence>MPRLIRTAGQAFCRSQMRLCTTKPLEPNADMLQKATVRPTVLRNYVDDSLKQKDYFGFKKMITVDDMFHARVHYGHKFFVSCLFLLTAESIAEEDFRRAFAWFSADWSLQLNYLAKQRVPDVC</sequence>
<evidence type="ECO:0000313" key="3">
    <source>
        <dbReference type="WBParaSite" id="GPUH_0001148601-mRNA-1"/>
    </source>
</evidence>
<dbReference type="Proteomes" id="UP000271098">
    <property type="component" value="Unassembled WGS sequence"/>
</dbReference>
<reference evidence="1 2" key="2">
    <citation type="submission" date="2018-11" db="EMBL/GenBank/DDBJ databases">
        <authorList>
            <consortium name="Pathogen Informatics"/>
        </authorList>
    </citation>
    <scope>NUCLEOTIDE SEQUENCE [LARGE SCALE GENOMIC DNA]</scope>
</reference>
<evidence type="ECO:0000313" key="1">
    <source>
        <dbReference type="EMBL" id="VDN18823.1"/>
    </source>
</evidence>